<keyword evidence="5 7" id="KW-0119">Carbohydrate metabolism</keyword>
<evidence type="ECO:0000256" key="2">
    <source>
        <dbReference type="ARBA" id="ARBA00022490"/>
    </source>
</evidence>
<dbReference type="InterPro" id="IPR036412">
    <property type="entry name" value="HAD-like_sf"/>
</dbReference>
<dbReference type="GO" id="GO:0016787">
    <property type="term" value="F:hydrolase activity"/>
    <property type="evidence" value="ECO:0007669"/>
    <property type="project" value="UniProtKB-KW"/>
</dbReference>
<sequence>MTNEQSLDGAALKPAAFLDRDGVINHDDDYIGSRDRIRWMPNVAKAIRRLNEAGYHVFLFTNQSGVARGLFSEDDVRTLHDWMLSELAAQGAVIDDIRYCPFHTEGSVERYLREHPWRKPAPGMILDLMQHWPVRREGSFVIGDRASDIAAAEAAGLPGFLFAGGDLDAFVTDVMAQTSRR</sequence>
<dbReference type="PIRSF" id="PIRSF004682">
    <property type="entry name" value="GmhB"/>
    <property type="match status" value="1"/>
</dbReference>
<dbReference type="Gene3D" id="3.40.50.1000">
    <property type="entry name" value="HAD superfamily/HAD-like"/>
    <property type="match status" value="1"/>
</dbReference>
<comment type="subcellular location">
    <subcellularLocation>
        <location evidence="1 7">Cytoplasm</location>
    </subcellularLocation>
</comment>
<evidence type="ECO:0000256" key="4">
    <source>
        <dbReference type="ARBA" id="ARBA00022801"/>
    </source>
</evidence>
<dbReference type="NCBIfam" id="TIGR01656">
    <property type="entry name" value="Histidinol-ppas"/>
    <property type="match status" value="1"/>
</dbReference>
<comment type="similarity">
    <text evidence="7">Belongs to the gmhB family.</text>
</comment>
<dbReference type="CDD" id="cd07503">
    <property type="entry name" value="HAD_HisB-N"/>
    <property type="match status" value="1"/>
</dbReference>
<reference evidence="8" key="1">
    <citation type="journal article" date="2024" name="Antonie Van Leeuwenhoek">
        <title>Bradyrhizobium ontarionense sp. nov., a novel bacterial symbiont isolated from Aeschynomene indica (Indian jointvetch), harbours photosynthesis, nitrogen fixation and nitrous oxide (N2O) reductase genes.</title>
        <authorList>
            <person name="Bromfield E.S.P."/>
            <person name="Cloutier S."/>
        </authorList>
    </citation>
    <scope>NUCLEOTIDE SEQUENCE</scope>
    <source>
        <strain evidence="8">A19</strain>
    </source>
</reference>
<protein>
    <recommendedName>
        <fullName evidence="6 7">D,D-heptose 1,7-bisphosphate phosphatase</fullName>
        <ecNumber evidence="7">3.1.3.-</ecNumber>
    </recommendedName>
</protein>
<gene>
    <name evidence="8" type="ORF">LQG66_35245</name>
</gene>
<keyword evidence="2 7" id="KW-0963">Cytoplasm</keyword>
<organism evidence="8 9">
    <name type="scientific">Bradyrhizobium ontarionense</name>
    <dbReference type="NCBI Taxonomy" id="2898149"/>
    <lineage>
        <taxon>Bacteria</taxon>
        <taxon>Pseudomonadati</taxon>
        <taxon>Pseudomonadota</taxon>
        <taxon>Alphaproteobacteria</taxon>
        <taxon>Hyphomicrobiales</taxon>
        <taxon>Nitrobacteraceae</taxon>
        <taxon>Bradyrhizobium</taxon>
    </lineage>
</organism>
<evidence type="ECO:0000256" key="3">
    <source>
        <dbReference type="ARBA" id="ARBA00022723"/>
    </source>
</evidence>
<evidence type="ECO:0000256" key="6">
    <source>
        <dbReference type="ARBA" id="ARBA00031828"/>
    </source>
</evidence>
<evidence type="ECO:0000313" key="8">
    <source>
        <dbReference type="EMBL" id="UFZ04383.1"/>
    </source>
</evidence>
<dbReference type="EMBL" id="CP088156">
    <property type="protein sequence ID" value="UFZ04383.1"/>
    <property type="molecule type" value="Genomic_DNA"/>
</dbReference>
<dbReference type="SUPFAM" id="SSF56784">
    <property type="entry name" value="HAD-like"/>
    <property type="match status" value="1"/>
</dbReference>
<keyword evidence="4 7" id="KW-0378">Hydrolase</keyword>
<evidence type="ECO:0000256" key="7">
    <source>
        <dbReference type="PIRNR" id="PIRNR004682"/>
    </source>
</evidence>
<keyword evidence="3" id="KW-0479">Metal-binding</keyword>
<evidence type="ECO:0000256" key="5">
    <source>
        <dbReference type="ARBA" id="ARBA00023277"/>
    </source>
</evidence>
<dbReference type="RefSeq" id="WP_231320617.1">
    <property type="nucleotide sequence ID" value="NZ_CP088156.1"/>
</dbReference>
<dbReference type="InterPro" id="IPR004446">
    <property type="entry name" value="Heptose_bisP_phosphatase"/>
</dbReference>
<dbReference type="PANTHER" id="PTHR42891">
    <property type="entry name" value="D-GLYCERO-BETA-D-MANNO-HEPTOSE-1,7-BISPHOSPHATE 7-PHOSPHATASE"/>
    <property type="match status" value="1"/>
</dbReference>
<dbReference type="Pfam" id="PF13242">
    <property type="entry name" value="Hydrolase_like"/>
    <property type="match status" value="1"/>
</dbReference>
<keyword evidence="9" id="KW-1185">Reference proteome</keyword>
<dbReference type="InterPro" id="IPR006543">
    <property type="entry name" value="Histidinol-phos"/>
</dbReference>
<dbReference type="NCBIfam" id="TIGR01662">
    <property type="entry name" value="HAD-SF-IIIA"/>
    <property type="match status" value="1"/>
</dbReference>
<dbReference type="EC" id="3.1.3.-" evidence="7"/>
<name>A0ABY3RCA8_9BRAD</name>
<proteinExistence type="inferred from homology"/>
<accession>A0ABY3RCA8</accession>
<dbReference type="PANTHER" id="PTHR42891:SF1">
    <property type="entry name" value="D-GLYCERO-BETA-D-MANNO-HEPTOSE-1,7-BISPHOSPHATE 7-PHOSPHATASE"/>
    <property type="match status" value="1"/>
</dbReference>
<dbReference type="InterPro" id="IPR023214">
    <property type="entry name" value="HAD_sf"/>
</dbReference>
<dbReference type="InterPro" id="IPR006549">
    <property type="entry name" value="HAD-SF_hydro_IIIA"/>
</dbReference>
<evidence type="ECO:0000313" key="9">
    <source>
        <dbReference type="Proteomes" id="UP001431010"/>
    </source>
</evidence>
<evidence type="ECO:0000256" key="1">
    <source>
        <dbReference type="ARBA" id="ARBA00004496"/>
    </source>
</evidence>
<dbReference type="Proteomes" id="UP001431010">
    <property type="component" value="Chromosome"/>
</dbReference>